<accession>A0A2T5FVI6</accession>
<dbReference type="InterPro" id="IPR050223">
    <property type="entry name" value="D-isomer_2-hydroxyacid_DH"/>
</dbReference>
<dbReference type="InterPro" id="IPR006139">
    <property type="entry name" value="D-isomer_2_OHA_DH_cat_dom"/>
</dbReference>
<protein>
    <submittedName>
        <fullName evidence="7">Dihydrofolate reductase</fullName>
    </submittedName>
</protein>
<keyword evidence="2 4" id="KW-0560">Oxidoreductase</keyword>
<evidence type="ECO:0000256" key="3">
    <source>
        <dbReference type="ARBA" id="ARBA00023027"/>
    </source>
</evidence>
<dbReference type="RefSeq" id="WP_107968139.1">
    <property type="nucleotide sequence ID" value="NZ_NWBU01000010.1"/>
</dbReference>
<dbReference type="Pfam" id="PF00389">
    <property type="entry name" value="2-Hacid_dh"/>
    <property type="match status" value="1"/>
</dbReference>
<dbReference type="GO" id="GO:0051287">
    <property type="term" value="F:NAD binding"/>
    <property type="evidence" value="ECO:0007669"/>
    <property type="project" value="InterPro"/>
</dbReference>
<dbReference type="GO" id="GO:0016618">
    <property type="term" value="F:hydroxypyruvate reductase [NAD(P)H] activity"/>
    <property type="evidence" value="ECO:0007669"/>
    <property type="project" value="TreeGrafter"/>
</dbReference>
<dbReference type="Pfam" id="PF02826">
    <property type="entry name" value="2-Hacid_dh_C"/>
    <property type="match status" value="1"/>
</dbReference>
<feature type="domain" description="D-isomer specific 2-hydroxyacid dehydrogenase catalytic" evidence="5">
    <location>
        <begin position="23"/>
        <end position="311"/>
    </location>
</feature>
<dbReference type="EMBL" id="NWBU01000010">
    <property type="protein sequence ID" value="PTQ09785.1"/>
    <property type="molecule type" value="Genomic_DNA"/>
</dbReference>
<dbReference type="InterPro" id="IPR006140">
    <property type="entry name" value="D-isomer_DH_NAD-bd"/>
</dbReference>
<dbReference type="CDD" id="cd12156">
    <property type="entry name" value="HPPR"/>
    <property type="match status" value="1"/>
</dbReference>
<reference evidence="7 8" key="1">
    <citation type="submission" date="2017-09" db="EMBL/GenBank/DDBJ databases">
        <title>Sphingomonas panjinensis sp.nov., isolated from oil-contaminated soil.</title>
        <authorList>
            <person name="Wang L."/>
            <person name="Chen L."/>
        </authorList>
    </citation>
    <scope>NUCLEOTIDE SEQUENCE [LARGE SCALE GENOMIC DNA]</scope>
    <source>
        <strain evidence="7 8">FW-11</strain>
    </source>
</reference>
<keyword evidence="1" id="KW-0521">NADP</keyword>
<comment type="caution">
    <text evidence="7">The sequence shown here is derived from an EMBL/GenBank/DDBJ whole genome shotgun (WGS) entry which is preliminary data.</text>
</comment>
<dbReference type="InterPro" id="IPR036291">
    <property type="entry name" value="NAD(P)-bd_dom_sf"/>
</dbReference>
<dbReference type="AlphaFoldDB" id="A0A2T5FVI6"/>
<feature type="domain" description="D-isomer specific 2-hydroxyacid dehydrogenase NAD-binding" evidence="6">
    <location>
        <begin position="108"/>
        <end position="281"/>
    </location>
</feature>
<dbReference type="SUPFAM" id="SSF51735">
    <property type="entry name" value="NAD(P)-binding Rossmann-fold domains"/>
    <property type="match status" value="1"/>
</dbReference>
<evidence type="ECO:0000313" key="7">
    <source>
        <dbReference type="EMBL" id="PTQ09785.1"/>
    </source>
</evidence>
<dbReference type="FunFam" id="3.40.50.720:FF:000213">
    <property type="entry name" value="Putative 2-hydroxyacid dehydrogenase"/>
    <property type="match status" value="1"/>
</dbReference>
<proteinExistence type="inferred from homology"/>
<dbReference type="GO" id="GO:0005829">
    <property type="term" value="C:cytosol"/>
    <property type="evidence" value="ECO:0007669"/>
    <property type="project" value="TreeGrafter"/>
</dbReference>
<evidence type="ECO:0000256" key="1">
    <source>
        <dbReference type="ARBA" id="ARBA00022857"/>
    </source>
</evidence>
<dbReference type="GO" id="GO:0030267">
    <property type="term" value="F:glyoxylate reductase (NADPH) activity"/>
    <property type="evidence" value="ECO:0007669"/>
    <property type="project" value="TreeGrafter"/>
</dbReference>
<gene>
    <name evidence="7" type="ORF">CLG96_11425</name>
</gene>
<dbReference type="SUPFAM" id="SSF52283">
    <property type="entry name" value="Formate/glycerate dehydrogenase catalytic domain-like"/>
    <property type="match status" value="1"/>
</dbReference>
<keyword evidence="3" id="KW-0520">NAD</keyword>
<evidence type="ECO:0000256" key="2">
    <source>
        <dbReference type="ARBA" id="ARBA00023002"/>
    </source>
</evidence>
<organism evidence="7 8">
    <name type="scientific">Sphingomonas oleivorans</name>
    <dbReference type="NCBI Taxonomy" id="1735121"/>
    <lineage>
        <taxon>Bacteria</taxon>
        <taxon>Pseudomonadati</taxon>
        <taxon>Pseudomonadota</taxon>
        <taxon>Alphaproteobacteria</taxon>
        <taxon>Sphingomonadales</taxon>
        <taxon>Sphingomonadaceae</taxon>
        <taxon>Sphingomonas</taxon>
    </lineage>
</organism>
<dbReference type="Proteomes" id="UP000244162">
    <property type="component" value="Unassembled WGS sequence"/>
</dbReference>
<comment type="similarity">
    <text evidence="4">Belongs to the D-isomer specific 2-hydroxyacid dehydrogenase family.</text>
</comment>
<keyword evidence="8" id="KW-1185">Reference proteome</keyword>
<dbReference type="OrthoDB" id="9793626at2"/>
<sequence length="312" mass="32861">MRPEILLVADSSPWLDQGLTEGYEVHRLSEADQPEALLAEIAPRIRALVTSGAKGASNALIDALPALGLIAVHGVGLDRIDLAHARARGIAVTTTPDVLTDDVADMALALVLALSRRIAANDRHVRAGRWEAGMPVPLGRSATGRRYGIIGLGQIGSAIAKRLRPLAGEIAYHNRRPLPASNYHYHDSAVGLAEAVDTLILAASSKAGEPPIVDQAVLDALGPDGLFVNIARGAAVDEEALVAALRESRIAGAALDVFADEPRMTHELWSLDTVVLQPHQGSATRETRIAMADLLLANLAAFFAGEALVTPV</sequence>
<evidence type="ECO:0000259" key="5">
    <source>
        <dbReference type="Pfam" id="PF00389"/>
    </source>
</evidence>
<evidence type="ECO:0000259" key="6">
    <source>
        <dbReference type="Pfam" id="PF02826"/>
    </source>
</evidence>
<evidence type="ECO:0000256" key="4">
    <source>
        <dbReference type="RuleBase" id="RU003719"/>
    </source>
</evidence>
<dbReference type="PANTHER" id="PTHR10996:SF178">
    <property type="entry name" value="2-HYDROXYACID DEHYDROGENASE YGL185C-RELATED"/>
    <property type="match status" value="1"/>
</dbReference>
<dbReference type="PANTHER" id="PTHR10996">
    <property type="entry name" value="2-HYDROXYACID DEHYDROGENASE-RELATED"/>
    <property type="match status" value="1"/>
</dbReference>
<dbReference type="Gene3D" id="3.40.50.720">
    <property type="entry name" value="NAD(P)-binding Rossmann-like Domain"/>
    <property type="match status" value="2"/>
</dbReference>
<name>A0A2T5FVI6_9SPHN</name>
<evidence type="ECO:0000313" key="8">
    <source>
        <dbReference type="Proteomes" id="UP000244162"/>
    </source>
</evidence>